<evidence type="ECO:0000256" key="1">
    <source>
        <dbReference type="ARBA" id="ARBA00004123"/>
    </source>
</evidence>
<dbReference type="InterPro" id="IPR010402">
    <property type="entry name" value="CCT_domain"/>
</dbReference>
<evidence type="ECO:0000256" key="3">
    <source>
        <dbReference type="PROSITE-ProRule" id="PRU00357"/>
    </source>
</evidence>
<dbReference type="GO" id="GO:0006355">
    <property type="term" value="P:regulation of DNA-templated transcription"/>
    <property type="evidence" value="ECO:0007669"/>
    <property type="project" value="TreeGrafter"/>
</dbReference>
<protein>
    <submittedName>
        <fullName evidence="6">Uncharacterized protein LOC114914179</fullName>
    </submittedName>
</protein>
<dbReference type="AlphaFoldDB" id="A0A8N4IFR9"/>
<reference evidence="6" key="1">
    <citation type="submission" date="2025-08" db="UniProtKB">
        <authorList>
            <consortium name="RefSeq"/>
        </authorList>
    </citation>
    <scope>IDENTIFICATION</scope>
</reference>
<keyword evidence="5" id="KW-1185">Reference proteome</keyword>
<dbReference type="GO" id="GO:0005634">
    <property type="term" value="C:nucleus"/>
    <property type="evidence" value="ECO:0007669"/>
    <property type="project" value="UniProtKB-SubCell"/>
</dbReference>
<feature type="domain" description="CCT" evidence="4">
    <location>
        <begin position="147"/>
        <end position="190"/>
    </location>
</feature>
<gene>
    <name evidence="6" type="primary">LOC114914179</name>
</gene>
<dbReference type="PANTHER" id="PTHR31874">
    <property type="entry name" value="CCT MOTIF FAMILY PROTEIN, EXPRESSED"/>
    <property type="match status" value="1"/>
</dbReference>
<accession>A0A8N4IFR9</accession>
<dbReference type="PANTHER" id="PTHR31874:SF41">
    <property type="entry name" value="CCT MOTIF FAMILY PROTEIN"/>
    <property type="match status" value="1"/>
</dbReference>
<organism evidence="5 6">
    <name type="scientific">Elaeis guineensis var. tenera</name>
    <name type="common">Oil palm</name>
    <dbReference type="NCBI Taxonomy" id="51953"/>
    <lineage>
        <taxon>Eukaryota</taxon>
        <taxon>Viridiplantae</taxon>
        <taxon>Streptophyta</taxon>
        <taxon>Embryophyta</taxon>
        <taxon>Tracheophyta</taxon>
        <taxon>Spermatophyta</taxon>
        <taxon>Magnoliopsida</taxon>
        <taxon>Liliopsida</taxon>
        <taxon>Arecaceae</taxon>
        <taxon>Arecoideae</taxon>
        <taxon>Cocoseae</taxon>
        <taxon>Elaeidinae</taxon>
        <taxon>Elaeis</taxon>
    </lineage>
</organism>
<keyword evidence="2 3" id="KW-0539">Nucleus</keyword>
<dbReference type="OrthoDB" id="153872at2759"/>
<proteinExistence type="predicted"/>
<dbReference type="PROSITE" id="PS51017">
    <property type="entry name" value="CCT"/>
    <property type="match status" value="1"/>
</dbReference>
<comment type="subcellular location">
    <subcellularLocation>
        <location evidence="1 3">Nucleus</location>
    </subcellularLocation>
</comment>
<dbReference type="Pfam" id="PF06203">
    <property type="entry name" value="CCT"/>
    <property type="match status" value="1"/>
</dbReference>
<sequence>MWGLRPKLRSPKEEPCMEDAGIIDSLDNMMEGKIDIMSELERVWDIEDGKHKWDLMAWGQSQCKANQDGDDEIITRRSFDGEFVMKEENAGFWEAKNTFPLNLSLNYQEVMDAWSERGPPWVEHSSISNANTCLVVEVPTMEERERRKARILRYKEKRQSRLFSKKIRYEVRKDAVEDEADRCRNQTVRGEEEAGVRGRALTAVEETLNSSADHRRIGGRSAGYRRFGDIRTAWKDRATIVEADKAVLVEHLKQSTDREARLEEEIS</sequence>
<evidence type="ECO:0000313" key="6">
    <source>
        <dbReference type="RefSeq" id="XP_029120208.1"/>
    </source>
</evidence>
<dbReference type="RefSeq" id="XP_029120208.1">
    <property type="nucleotide sequence ID" value="XM_029264375.1"/>
</dbReference>
<evidence type="ECO:0000259" key="4">
    <source>
        <dbReference type="PROSITE" id="PS51017"/>
    </source>
</evidence>
<evidence type="ECO:0000256" key="2">
    <source>
        <dbReference type="ARBA" id="ARBA00023242"/>
    </source>
</evidence>
<evidence type="ECO:0000313" key="5">
    <source>
        <dbReference type="Proteomes" id="UP000504607"/>
    </source>
</evidence>
<dbReference type="InterPro" id="IPR052453">
    <property type="entry name" value="CONSTANS-like_ZF"/>
</dbReference>
<name>A0A8N4IFR9_ELAGV</name>
<dbReference type="Proteomes" id="UP000504607">
    <property type="component" value="Chromosome 5"/>
</dbReference>